<protein>
    <submittedName>
        <fullName evidence="3">Putative GIY-YIG endonuclease</fullName>
    </submittedName>
</protein>
<reference evidence="3" key="1">
    <citation type="journal article" date="2017" name="PeerJ">
        <title>Whole genome sequencing of Rhodotorula mucilaginosa isolated from the chewing stick (Distemonanthus benthamianus): insights into Rhodotorula phylogeny, mitogenome dynamics and carotenoid biosynthesis.</title>
        <authorList>
            <person name="Gan H.M."/>
            <person name="Thomas B.N."/>
            <person name="Cavanaugh N.T."/>
            <person name="Morales G.H."/>
            <person name="Mayers A.N."/>
            <person name="Savka M.A."/>
            <person name="Hudson A.O."/>
        </authorList>
    </citation>
    <scope>NUCLEOTIDE SEQUENCE</scope>
    <source>
        <strain evidence="3">RIT389</strain>
    </source>
</reference>
<keyword evidence="3" id="KW-0496">Mitochondrion</keyword>
<dbReference type="Pfam" id="PF01541">
    <property type="entry name" value="GIY-YIG"/>
    <property type="match status" value="1"/>
</dbReference>
<dbReference type="GO" id="GO:0004519">
    <property type="term" value="F:endonuclease activity"/>
    <property type="evidence" value="ECO:0007669"/>
    <property type="project" value="UniProtKB-KW"/>
</dbReference>
<keyword evidence="3" id="KW-0540">Nuclease</keyword>
<feature type="transmembrane region" description="Helical" evidence="1">
    <location>
        <begin position="21"/>
        <end position="48"/>
    </location>
</feature>
<dbReference type="CDD" id="cd10445">
    <property type="entry name" value="GIY-YIG_bI1_like"/>
    <property type="match status" value="1"/>
</dbReference>
<evidence type="ECO:0000313" key="3">
    <source>
        <dbReference type="EMBL" id="ATR80217.1"/>
    </source>
</evidence>
<dbReference type="SUPFAM" id="SSF82771">
    <property type="entry name" value="GIY-YIG endonuclease"/>
    <property type="match status" value="1"/>
</dbReference>
<keyword evidence="3" id="KW-0255">Endonuclease</keyword>
<evidence type="ECO:0000256" key="1">
    <source>
        <dbReference type="SAM" id="Phobius"/>
    </source>
</evidence>
<dbReference type="RefSeq" id="YP_009443018.1">
    <property type="nucleotide sequence ID" value="NC_036340.1"/>
</dbReference>
<accession>A0A2D2LYU0</accession>
<proteinExistence type="predicted"/>
<keyword evidence="1" id="KW-1133">Transmembrane helix</keyword>
<keyword evidence="3" id="KW-0378">Hydrolase</keyword>
<dbReference type="InterPro" id="IPR000305">
    <property type="entry name" value="GIY-YIG_endonuc"/>
</dbReference>
<dbReference type="Gene3D" id="3.40.1440.10">
    <property type="entry name" value="GIY-YIG endonuclease"/>
    <property type="match status" value="1"/>
</dbReference>
<keyword evidence="1" id="KW-0472">Membrane</keyword>
<dbReference type="PROSITE" id="PS50164">
    <property type="entry name" value="GIY_YIG"/>
    <property type="match status" value="1"/>
</dbReference>
<dbReference type="AlphaFoldDB" id="A0A2D2LYU0"/>
<sequence>MLYVLSDEHRISMTVYVLEKVLFWVFCSVVLFIVYVVLFICARISYYWTAFCNVSRTSANYIQSCIKGKDVPPHMKSVVIDDPYHNRKLISTHGKGMPGVYVFQDKETGAMYVGGAVNLYNRVTSYFMPSIVKFGSRRVYRYFNNYGYDNLRLTLFILPTGATVTTIESFEQFFIDHLKPDLNVDLIAGGYTGYHRPMVPEMREKLRIERGHSIFTTCH</sequence>
<dbReference type="InterPro" id="IPR035901">
    <property type="entry name" value="GIY-YIG_endonuc_sf"/>
</dbReference>
<gene>
    <name evidence="3" type="primary">orf219</name>
</gene>
<evidence type="ECO:0000259" key="2">
    <source>
        <dbReference type="PROSITE" id="PS50164"/>
    </source>
</evidence>
<organism evidence="3">
    <name type="scientific">Rhodotorula mucilaginosa</name>
    <name type="common">Yeast</name>
    <name type="synonym">Rhodotorula rubra</name>
    <dbReference type="NCBI Taxonomy" id="5537"/>
    <lineage>
        <taxon>Eukaryota</taxon>
        <taxon>Fungi</taxon>
        <taxon>Dikarya</taxon>
        <taxon>Basidiomycota</taxon>
        <taxon>Pucciniomycotina</taxon>
        <taxon>Microbotryomycetes</taxon>
        <taxon>Sporidiobolales</taxon>
        <taxon>Sporidiobolaceae</taxon>
        <taxon>Rhodotorula</taxon>
    </lineage>
</organism>
<feature type="domain" description="GIY-YIG" evidence="2">
    <location>
        <begin position="96"/>
        <end position="184"/>
    </location>
</feature>
<geneLocation type="mitochondrion" evidence="3"/>
<name>A0A2D2LYU0_RHOMI</name>
<dbReference type="GeneID" id="35092691"/>
<dbReference type="SMART" id="SM00465">
    <property type="entry name" value="GIYc"/>
    <property type="match status" value="1"/>
</dbReference>
<keyword evidence="1" id="KW-0812">Transmembrane</keyword>
<dbReference type="EMBL" id="MF694646">
    <property type="protein sequence ID" value="ATR80217.1"/>
    <property type="molecule type" value="Genomic_DNA"/>
</dbReference>